<evidence type="ECO:0000313" key="2">
    <source>
        <dbReference type="Proteomes" id="UP000070133"/>
    </source>
</evidence>
<evidence type="ECO:0000313" key="1">
    <source>
        <dbReference type="EMBL" id="KXT01075.1"/>
    </source>
</evidence>
<proteinExistence type="predicted"/>
<comment type="caution">
    <text evidence="1">The sequence shown here is derived from an EMBL/GenBank/DDBJ whole genome shotgun (WGS) entry which is preliminary data.</text>
</comment>
<dbReference type="AlphaFoldDB" id="A0A139HF22"/>
<sequence length="118" mass="12773">MCARAAICIGVESLKSMSMLPIPVSLQTLLPHIGEATLQRSKVDDPRVLEEMRHSSWLDIARHRGLRPNGLPVSIHAKKVLFSCGLVAFSASDRDSTAVADLSWPGVRNLGVNMSLGL</sequence>
<organism evidence="1 2">
    <name type="scientific">Pseudocercospora eumusae</name>
    <dbReference type="NCBI Taxonomy" id="321146"/>
    <lineage>
        <taxon>Eukaryota</taxon>
        <taxon>Fungi</taxon>
        <taxon>Dikarya</taxon>
        <taxon>Ascomycota</taxon>
        <taxon>Pezizomycotina</taxon>
        <taxon>Dothideomycetes</taxon>
        <taxon>Dothideomycetidae</taxon>
        <taxon>Mycosphaerellales</taxon>
        <taxon>Mycosphaerellaceae</taxon>
        <taxon>Pseudocercospora</taxon>
    </lineage>
</organism>
<name>A0A139HF22_9PEZI</name>
<dbReference type="EMBL" id="LFZN01000062">
    <property type="protein sequence ID" value="KXT01075.1"/>
    <property type="molecule type" value="Genomic_DNA"/>
</dbReference>
<keyword evidence="2" id="KW-1185">Reference proteome</keyword>
<reference evidence="1 2" key="1">
    <citation type="submission" date="2015-07" db="EMBL/GenBank/DDBJ databases">
        <title>Comparative genomics of the Sigatoka disease complex on banana suggests a link between parallel evolutionary changes in Pseudocercospora fijiensis and Pseudocercospora eumusae and increased virulence on the banana host.</title>
        <authorList>
            <person name="Chang T.-C."/>
            <person name="Salvucci A."/>
            <person name="Crous P.W."/>
            <person name="Stergiopoulos I."/>
        </authorList>
    </citation>
    <scope>NUCLEOTIDE SEQUENCE [LARGE SCALE GENOMIC DNA]</scope>
    <source>
        <strain evidence="1 2">CBS 114824</strain>
    </source>
</reference>
<accession>A0A139HF22</accession>
<dbReference type="Proteomes" id="UP000070133">
    <property type="component" value="Unassembled WGS sequence"/>
</dbReference>
<protein>
    <submittedName>
        <fullName evidence="1">Uncharacterized protein</fullName>
    </submittedName>
</protein>
<gene>
    <name evidence="1" type="ORF">AC578_4114</name>
</gene>